<dbReference type="Proteomes" id="UP000386281">
    <property type="component" value="Unassembled WGS sequence"/>
</dbReference>
<dbReference type="InterPro" id="IPR051081">
    <property type="entry name" value="HTH_MetalResp_TranReg"/>
</dbReference>
<accession>A0A269ZAE5</accession>
<dbReference type="SUPFAM" id="SSF46785">
    <property type="entry name" value="Winged helix' DNA-binding domain"/>
    <property type="match status" value="1"/>
</dbReference>
<dbReference type="RefSeq" id="WP_009376837.1">
    <property type="nucleotide sequence ID" value="NZ_CAACXN010000010.1"/>
</dbReference>
<dbReference type="InterPro" id="IPR036390">
    <property type="entry name" value="WH_DNA-bd_sf"/>
</dbReference>
<evidence type="ECO:0000256" key="3">
    <source>
        <dbReference type="ARBA" id="ARBA00023163"/>
    </source>
</evidence>
<dbReference type="PANTHER" id="PTHR33154">
    <property type="entry name" value="TRANSCRIPTIONAL REGULATOR, ARSR FAMILY"/>
    <property type="match status" value="1"/>
</dbReference>
<dbReference type="InterPro" id="IPR036388">
    <property type="entry name" value="WH-like_DNA-bd_sf"/>
</dbReference>
<reference evidence="6 8" key="1">
    <citation type="submission" date="2017-04" db="EMBL/GenBank/DDBJ databases">
        <title>Kefir bacterial isolates.</title>
        <authorList>
            <person name="Kim Y."/>
            <person name="Blasche S."/>
            <person name="Patil K.R."/>
        </authorList>
    </citation>
    <scope>NUCLEOTIDE SEQUENCE [LARGE SCALE GENOMIC DNA]</scope>
    <source>
        <strain evidence="6 8">OG2</strain>
    </source>
</reference>
<gene>
    <name evidence="6" type="ORF">B8X04_13245</name>
    <name evidence="7" type="ORF">NCTC12391_00602</name>
</gene>
<evidence type="ECO:0000259" key="5">
    <source>
        <dbReference type="PROSITE" id="PS50987"/>
    </source>
</evidence>
<organism evidence="6 8">
    <name type="scientific">Brevibacterium casei</name>
    <dbReference type="NCBI Taxonomy" id="33889"/>
    <lineage>
        <taxon>Bacteria</taxon>
        <taxon>Bacillati</taxon>
        <taxon>Actinomycetota</taxon>
        <taxon>Actinomycetes</taxon>
        <taxon>Micrococcales</taxon>
        <taxon>Brevibacteriaceae</taxon>
        <taxon>Brevibacterium</taxon>
    </lineage>
</organism>
<evidence type="ECO:0000256" key="2">
    <source>
        <dbReference type="ARBA" id="ARBA00023125"/>
    </source>
</evidence>
<evidence type="ECO:0000313" key="8">
    <source>
        <dbReference type="Proteomes" id="UP000216867"/>
    </source>
</evidence>
<sequence length="130" mass="14288">MTDLFKAIADPTRRTILDELAERDDQTLFEICSRLANRHGLGLSRQAVSQHLEVLESAGLVVTRREGRYKFHRLDPEPLRTAFDRWTGGQQAAAQSDGTARPAQNSPAPDRPAPATPTQGTADPREGDPS</sequence>
<dbReference type="GO" id="GO:0003700">
    <property type="term" value="F:DNA-binding transcription factor activity"/>
    <property type="evidence" value="ECO:0007669"/>
    <property type="project" value="InterPro"/>
</dbReference>
<reference evidence="7 9" key="2">
    <citation type="submission" date="2019-02" db="EMBL/GenBank/DDBJ databases">
        <authorList>
            <consortium name="Pathogen Informatics"/>
        </authorList>
    </citation>
    <scope>NUCLEOTIDE SEQUENCE [LARGE SCALE GENOMIC DNA]</scope>
    <source>
        <strain evidence="7 9">3012STDY7078520</strain>
    </source>
</reference>
<proteinExistence type="predicted"/>
<dbReference type="AlphaFoldDB" id="A0A269ZAE5"/>
<dbReference type="CDD" id="cd00090">
    <property type="entry name" value="HTH_ARSR"/>
    <property type="match status" value="1"/>
</dbReference>
<dbReference type="PANTHER" id="PTHR33154:SF33">
    <property type="entry name" value="TRANSCRIPTIONAL REPRESSOR SDPR"/>
    <property type="match status" value="1"/>
</dbReference>
<dbReference type="Gene3D" id="1.10.10.10">
    <property type="entry name" value="Winged helix-like DNA-binding domain superfamily/Winged helix DNA-binding domain"/>
    <property type="match status" value="1"/>
</dbReference>
<evidence type="ECO:0000256" key="4">
    <source>
        <dbReference type="SAM" id="MobiDB-lite"/>
    </source>
</evidence>
<protein>
    <submittedName>
        <fullName evidence="7">DNA-binding transcriptional repressor ArsR</fullName>
    </submittedName>
    <submittedName>
        <fullName evidence="6">Transcriptional regulator</fullName>
    </submittedName>
</protein>
<evidence type="ECO:0000313" key="6">
    <source>
        <dbReference type="EMBL" id="PAK94744.1"/>
    </source>
</evidence>
<dbReference type="Pfam" id="PF12840">
    <property type="entry name" value="HTH_20"/>
    <property type="match status" value="1"/>
</dbReference>
<dbReference type="EMBL" id="CAACXN010000010">
    <property type="protein sequence ID" value="VEW11057.1"/>
    <property type="molecule type" value="Genomic_DNA"/>
</dbReference>
<dbReference type="InterPro" id="IPR001845">
    <property type="entry name" value="HTH_ArsR_DNA-bd_dom"/>
</dbReference>
<keyword evidence="2 7" id="KW-0238">DNA-binding</keyword>
<name>A0A269ZAE5_9MICO</name>
<feature type="compositionally biased region" description="Polar residues" evidence="4">
    <location>
        <begin position="88"/>
        <end position="106"/>
    </location>
</feature>
<dbReference type="InterPro" id="IPR011991">
    <property type="entry name" value="ArsR-like_HTH"/>
</dbReference>
<dbReference type="GO" id="GO:0003677">
    <property type="term" value="F:DNA binding"/>
    <property type="evidence" value="ECO:0007669"/>
    <property type="project" value="UniProtKB-KW"/>
</dbReference>
<evidence type="ECO:0000313" key="7">
    <source>
        <dbReference type="EMBL" id="VEW11057.1"/>
    </source>
</evidence>
<feature type="domain" description="HTH arsR-type" evidence="5">
    <location>
        <begin position="1"/>
        <end position="94"/>
    </location>
</feature>
<evidence type="ECO:0000313" key="9">
    <source>
        <dbReference type="Proteomes" id="UP000386281"/>
    </source>
</evidence>
<dbReference type="Proteomes" id="UP000216867">
    <property type="component" value="Unassembled WGS sequence"/>
</dbReference>
<dbReference type="SMART" id="SM00418">
    <property type="entry name" value="HTH_ARSR"/>
    <property type="match status" value="1"/>
</dbReference>
<evidence type="ECO:0000256" key="1">
    <source>
        <dbReference type="ARBA" id="ARBA00023015"/>
    </source>
</evidence>
<keyword evidence="3" id="KW-0804">Transcription</keyword>
<keyword evidence="1" id="KW-0805">Transcription regulation</keyword>
<dbReference type="NCBIfam" id="NF033788">
    <property type="entry name" value="HTH_metalloreg"/>
    <property type="match status" value="1"/>
</dbReference>
<feature type="region of interest" description="Disordered" evidence="4">
    <location>
        <begin position="86"/>
        <end position="130"/>
    </location>
</feature>
<dbReference type="PRINTS" id="PR00778">
    <property type="entry name" value="HTHARSR"/>
</dbReference>
<dbReference type="EMBL" id="NCWY01000012">
    <property type="protein sequence ID" value="PAK94744.1"/>
    <property type="molecule type" value="Genomic_DNA"/>
</dbReference>
<dbReference type="PROSITE" id="PS50987">
    <property type="entry name" value="HTH_ARSR_2"/>
    <property type="match status" value="1"/>
</dbReference>